<comment type="caution">
    <text evidence="2">The sequence shown here is derived from an EMBL/GenBank/DDBJ whole genome shotgun (WGS) entry which is preliminary data.</text>
</comment>
<dbReference type="InterPro" id="IPR047801">
    <property type="entry name" value="Peptidase_C45"/>
</dbReference>
<organism evidence="2 3">
    <name type="scientific">Meganyctiphanes norvegica</name>
    <name type="common">Northern krill</name>
    <name type="synonym">Thysanopoda norvegica</name>
    <dbReference type="NCBI Taxonomy" id="48144"/>
    <lineage>
        <taxon>Eukaryota</taxon>
        <taxon>Metazoa</taxon>
        <taxon>Ecdysozoa</taxon>
        <taxon>Arthropoda</taxon>
        <taxon>Crustacea</taxon>
        <taxon>Multicrustacea</taxon>
        <taxon>Malacostraca</taxon>
        <taxon>Eumalacostraca</taxon>
        <taxon>Eucarida</taxon>
        <taxon>Euphausiacea</taxon>
        <taxon>Euphausiidae</taxon>
        <taxon>Meganyctiphanes</taxon>
    </lineage>
</organism>
<accession>A0AAV2PPG2</accession>
<dbReference type="PANTHER" id="PTHR34180:SF1">
    <property type="entry name" value="BETA-ALANYL-DOPAMINE_CARCININE HYDROLASE"/>
    <property type="match status" value="1"/>
</dbReference>
<dbReference type="Gene3D" id="3.60.60.10">
    <property type="entry name" value="Penicillin V Acylase, Chain A"/>
    <property type="match status" value="1"/>
</dbReference>
<evidence type="ECO:0000313" key="3">
    <source>
        <dbReference type="Proteomes" id="UP001497623"/>
    </source>
</evidence>
<evidence type="ECO:0000259" key="1">
    <source>
        <dbReference type="Pfam" id="PF03417"/>
    </source>
</evidence>
<dbReference type="InterPro" id="IPR047794">
    <property type="entry name" value="C45_proenzyme-like"/>
</dbReference>
<protein>
    <recommendedName>
        <fullName evidence="1">Peptidase C45 hydrolase domain-containing protein</fullName>
    </recommendedName>
</protein>
<dbReference type="AlphaFoldDB" id="A0AAV2PPG2"/>
<sequence>MPAPSDIGRRNALPILYTRGNYYEVGFDVGRTFRGIIEDFLASFKELHDSYLPAYETTEGKAAYDATLKSLEENFPHYIRELQGTADGAKVPFHHLMLLHMDQIVPMNSGKARSAGTNGCSSIICNHEGQVLLGHTEDALPETLNHIYLVSAHIEEETPQGKYETKVEHFTALCYAGHLPGFCMGFNHHGLVFSVNVISPAKVLAGKTPRHFLCRSLLSAEHGEQGQKILRDVGVGSADGVSINMIFTKQEGLPIFQNAEVAPADGVDESPLSIMNICQGEHLVHTNKYLRLTGVAEDDGLCMASSNHRHARAGALCKPESIHKLLSVLSDTEDKEYPFFREGGMPDFVKTVTLGLFDITNKTWSFWMKNPQGCDPLFSIPIEFDCEKNHASLAFSKQKAKAD</sequence>
<gene>
    <name evidence="2" type="ORF">MNOR_LOCUS2982</name>
</gene>
<reference evidence="2 3" key="1">
    <citation type="submission" date="2024-05" db="EMBL/GenBank/DDBJ databases">
        <authorList>
            <person name="Wallberg A."/>
        </authorList>
    </citation>
    <scope>NUCLEOTIDE SEQUENCE [LARGE SCALE GENOMIC DNA]</scope>
</reference>
<name>A0AAV2PPG2_MEGNR</name>
<keyword evidence="3" id="KW-1185">Reference proteome</keyword>
<dbReference type="Proteomes" id="UP001497623">
    <property type="component" value="Unassembled WGS sequence"/>
</dbReference>
<dbReference type="PANTHER" id="PTHR34180">
    <property type="entry name" value="PEPTIDASE C45"/>
    <property type="match status" value="1"/>
</dbReference>
<dbReference type="Pfam" id="PF03417">
    <property type="entry name" value="AAT"/>
    <property type="match status" value="1"/>
</dbReference>
<dbReference type="NCBIfam" id="NF040521">
    <property type="entry name" value="C45_proenzyme"/>
    <property type="match status" value="1"/>
</dbReference>
<evidence type="ECO:0000313" key="2">
    <source>
        <dbReference type="EMBL" id="CAL4062967.1"/>
    </source>
</evidence>
<dbReference type="EMBL" id="CAXKWB010000974">
    <property type="protein sequence ID" value="CAL4062967.1"/>
    <property type="molecule type" value="Genomic_DNA"/>
</dbReference>
<proteinExistence type="predicted"/>
<feature type="domain" description="Peptidase C45 hydrolase" evidence="1">
    <location>
        <begin position="126"/>
        <end position="371"/>
    </location>
</feature>
<dbReference type="InterPro" id="IPR005079">
    <property type="entry name" value="Peptidase_C45_hydrolase"/>
</dbReference>
<dbReference type="Gene3D" id="1.10.10.2120">
    <property type="match status" value="1"/>
</dbReference>